<dbReference type="RefSeq" id="WP_141464691.1">
    <property type="nucleotide sequence ID" value="NZ_RBZW01000024.1"/>
</dbReference>
<feature type="domain" description="Pvc16 N-terminal" evidence="2">
    <location>
        <begin position="8"/>
        <end position="189"/>
    </location>
</feature>
<dbReference type="InterPro" id="IPR025351">
    <property type="entry name" value="Pvc16_N"/>
</dbReference>
<dbReference type="OrthoDB" id="142534at2157"/>
<comment type="caution">
    <text evidence="3">The sequence shown here is derived from an EMBL/GenBank/DDBJ whole genome shotgun (WGS) entry which is preliminary data.</text>
</comment>
<dbReference type="Pfam" id="PF14065">
    <property type="entry name" value="Pvc16_N"/>
    <property type="match status" value="1"/>
</dbReference>
<accession>A0A4S3TL22</accession>
<reference evidence="3 4" key="1">
    <citation type="submission" date="2018-10" db="EMBL/GenBank/DDBJ databases">
        <title>Natronolimnobius sp. XQ-INN 246 isolated from Inner Mongolia Autonomous Region of China.</title>
        <authorList>
            <person name="Xue Q."/>
        </authorList>
    </citation>
    <scope>NUCLEOTIDE SEQUENCE [LARGE SCALE GENOMIC DNA]</scope>
    <source>
        <strain evidence="3 4">XQ-INN 246</strain>
    </source>
</reference>
<dbReference type="AlphaFoldDB" id="A0A4S3TL22"/>
<protein>
    <submittedName>
        <fullName evidence="3">DUF4255 domain-containing protein</fullName>
    </submittedName>
</protein>
<keyword evidence="4" id="KW-1185">Reference proteome</keyword>
<evidence type="ECO:0000259" key="2">
    <source>
        <dbReference type="Pfam" id="PF14065"/>
    </source>
</evidence>
<evidence type="ECO:0000313" key="3">
    <source>
        <dbReference type="EMBL" id="THE64831.1"/>
    </source>
</evidence>
<feature type="region of interest" description="Disordered" evidence="1">
    <location>
        <begin position="194"/>
        <end position="220"/>
    </location>
</feature>
<dbReference type="EMBL" id="RBZW01000024">
    <property type="protein sequence ID" value="THE64831.1"/>
    <property type="molecule type" value="Genomic_DNA"/>
</dbReference>
<evidence type="ECO:0000313" key="4">
    <source>
        <dbReference type="Proteomes" id="UP000318864"/>
    </source>
</evidence>
<gene>
    <name evidence="3" type="ORF">D8Y22_10690</name>
</gene>
<evidence type="ECO:0000256" key="1">
    <source>
        <dbReference type="SAM" id="MobiDB-lite"/>
    </source>
</evidence>
<organism evidence="3 4">
    <name type="scientific">Salinadaptatus halalkaliphilus</name>
    <dbReference type="NCBI Taxonomy" id="2419781"/>
    <lineage>
        <taxon>Archaea</taxon>
        <taxon>Methanobacteriati</taxon>
        <taxon>Methanobacteriota</taxon>
        <taxon>Stenosarchaea group</taxon>
        <taxon>Halobacteria</taxon>
        <taxon>Halobacteriales</taxon>
        <taxon>Natrialbaceae</taxon>
        <taxon>Salinadaptatus</taxon>
    </lineage>
</organism>
<name>A0A4S3TL22_9EURY</name>
<dbReference type="Proteomes" id="UP000318864">
    <property type="component" value="Unassembled WGS sequence"/>
</dbReference>
<proteinExistence type="predicted"/>
<sequence>MTYSAIADVTMAIVELLQKHATKEPYPLDPAGIEAVSPDAVDALSGLELAVCPYRITTDNRSGTAAKQITGNMRTDPPLTLSVRYLLAAYSTDQEESRAATGDGRSGPLERGTRLGAALQILHDNCQIDPAESTTPLYQSEPVTITLVDEPVDEILSLWSQFDGTTYRPTASIEVTPVVIQSLTEEEFVRVDERETRVGKNTDSDKHDDTTDRLDIPDNS</sequence>